<dbReference type="PANTHER" id="PTHR11102:SF147">
    <property type="entry name" value="SEL1L ADAPTOR SUBUNIT OF ERAD E3 UBIQUITIN LIGASE"/>
    <property type="match status" value="1"/>
</dbReference>
<feature type="signal peptide" evidence="2">
    <location>
        <begin position="1"/>
        <end position="16"/>
    </location>
</feature>
<dbReference type="Proteomes" id="UP001162131">
    <property type="component" value="Unassembled WGS sequence"/>
</dbReference>
<keyword evidence="4" id="KW-1185">Reference proteome</keyword>
<sequence length="642" mass="72745">MTRVLFCLALILGTYSWNIEIPRTVGYTDTFYETATGILENYSSQSTNLTYVLELLEKSAESNNVDAMTKLGEIWLFGYPISSDNPAISPTILNESGYFKRDLKKAISYFKKANQKGSADSAFFLAFLLQQTLLVEDFDKYLPETVDIRNVITSLYLKGLERGSHLVRAALAASHKQCLNSRQTSAPSFLKENITFPFYSSPIFNDRRCGGSCEEIGNYALAVASETLSYIDKNYIEERTIGRLDKEEQNIFGKDTERALMLANKRYDESNNYQGYASLGNHFLYGNPQIGIERNIDQAIHYYEKAAEQNNVQALENLGMVYSQGNKVKKDTQKAIEYLEKAISLGSSQALHTLGMMHLTGNGVEKDIKKALEYFESAAKLGNLDSLNSIGVLYMNGEGVKKDYITAGQYFQAAASFGHAPALFNLGVMYFKGLGVQRNCQLALELFQKVREKGELAQIILRAYTFYKSGDIEGAYLTYMLGAALGFENAQLSLGYMWEKDLVPLHCKYDKTYCAASYYTQAAQMHQSPWAFYRLGDLSYYGSQNIVPNYEEAYKFYEKAMNIPEAEFNKAYMLEYGIGVDKDLEKAEKEYQRIVEKAANGEIEYEAMYPAEIALHALKWKQYLKEFPMFENLIEIVSEIIQ</sequence>
<dbReference type="SMART" id="SM00671">
    <property type="entry name" value="SEL1"/>
    <property type="match status" value="9"/>
</dbReference>
<dbReference type="AlphaFoldDB" id="A0AAU9K006"/>
<comment type="similarity">
    <text evidence="1">Belongs to the sel-1 family.</text>
</comment>
<organism evidence="3 4">
    <name type="scientific">Blepharisma stoltei</name>
    <dbReference type="NCBI Taxonomy" id="1481888"/>
    <lineage>
        <taxon>Eukaryota</taxon>
        <taxon>Sar</taxon>
        <taxon>Alveolata</taxon>
        <taxon>Ciliophora</taxon>
        <taxon>Postciliodesmatophora</taxon>
        <taxon>Heterotrichea</taxon>
        <taxon>Heterotrichida</taxon>
        <taxon>Blepharismidae</taxon>
        <taxon>Blepharisma</taxon>
    </lineage>
</organism>
<evidence type="ECO:0000256" key="2">
    <source>
        <dbReference type="SAM" id="SignalP"/>
    </source>
</evidence>
<protein>
    <submittedName>
        <fullName evidence="3">Uncharacterized protein</fullName>
    </submittedName>
</protein>
<proteinExistence type="inferred from homology"/>
<gene>
    <name evidence="3" type="ORF">BSTOLATCC_MIC53297</name>
</gene>
<dbReference type="InterPro" id="IPR050767">
    <property type="entry name" value="Sel1_AlgK"/>
</dbReference>
<evidence type="ECO:0000256" key="1">
    <source>
        <dbReference type="ARBA" id="ARBA00038101"/>
    </source>
</evidence>
<evidence type="ECO:0000313" key="4">
    <source>
        <dbReference type="Proteomes" id="UP001162131"/>
    </source>
</evidence>
<dbReference type="InterPro" id="IPR006597">
    <property type="entry name" value="Sel1-like"/>
</dbReference>
<keyword evidence="2" id="KW-0732">Signal</keyword>
<dbReference type="SUPFAM" id="SSF81901">
    <property type="entry name" value="HCP-like"/>
    <property type="match status" value="3"/>
</dbReference>
<name>A0AAU9K006_9CILI</name>
<accession>A0AAU9K006</accession>
<dbReference type="InterPro" id="IPR011990">
    <property type="entry name" value="TPR-like_helical_dom_sf"/>
</dbReference>
<dbReference type="Gene3D" id="1.25.40.10">
    <property type="entry name" value="Tetratricopeptide repeat domain"/>
    <property type="match status" value="3"/>
</dbReference>
<comment type="caution">
    <text evidence="3">The sequence shown here is derived from an EMBL/GenBank/DDBJ whole genome shotgun (WGS) entry which is preliminary data.</text>
</comment>
<reference evidence="3" key="1">
    <citation type="submission" date="2021-09" db="EMBL/GenBank/DDBJ databases">
        <authorList>
            <consortium name="AG Swart"/>
            <person name="Singh M."/>
            <person name="Singh A."/>
            <person name="Seah K."/>
            <person name="Emmerich C."/>
        </authorList>
    </citation>
    <scope>NUCLEOTIDE SEQUENCE</scope>
    <source>
        <strain evidence="3">ATCC30299</strain>
    </source>
</reference>
<dbReference type="GO" id="GO:0036503">
    <property type="term" value="P:ERAD pathway"/>
    <property type="evidence" value="ECO:0007669"/>
    <property type="project" value="TreeGrafter"/>
</dbReference>
<feature type="chain" id="PRO_5043639267" evidence="2">
    <location>
        <begin position="17"/>
        <end position="642"/>
    </location>
</feature>
<dbReference type="PANTHER" id="PTHR11102">
    <property type="entry name" value="SEL-1-LIKE PROTEIN"/>
    <property type="match status" value="1"/>
</dbReference>
<dbReference type="Pfam" id="PF08238">
    <property type="entry name" value="Sel1"/>
    <property type="match status" value="8"/>
</dbReference>
<evidence type="ECO:0000313" key="3">
    <source>
        <dbReference type="EMBL" id="CAG9331221.1"/>
    </source>
</evidence>
<dbReference type="EMBL" id="CAJZBQ010000053">
    <property type="protein sequence ID" value="CAG9331221.1"/>
    <property type="molecule type" value="Genomic_DNA"/>
</dbReference>
<dbReference type="GO" id="GO:0005789">
    <property type="term" value="C:endoplasmic reticulum membrane"/>
    <property type="evidence" value="ECO:0007669"/>
    <property type="project" value="TreeGrafter"/>
</dbReference>